<reference evidence="2 3" key="1">
    <citation type="submission" date="2016-03" db="EMBL/GenBank/DDBJ databases">
        <authorList>
            <person name="Ploux O."/>
        </authorList>
    </citation>
    <scope>NUCLEOTIDE SEQUENCE [LARGE SCALE GENOMIC DNA]</scope>
    <source>
        <strain evidence="2 3">BER2</strain>
    </source>
</reference>
<proteinExistence type="predicted"/>
<evidence type="ECO:0000313" key="2">
    <source>
        <dbReference type="EMBL" id="KYG64615.1"/>
    </source>
</evidence>
<dbReference type="EMBL" id="LUKF01000012">
    <property type="protein sequence ID" value="KYG64615.1"/>
    <property type="molecule type" value="Genomic_DNA"/>
</dbReference>
<dbReference type="OrthoDB" id="5287917at2"/>
<dbReference type="AlphaFoldDB" id="A0A150WLB0"/>
<organism evidence="2 3">
    <name type="scientific">Bdellovibrio bacteriovorus</name>
    <dbReference type="NCBI Taxonomy" id="959"/>
    <lineage>
        <taxon>Bacteria</taxon>
        <taxon>Pseudomonadati</taxon>
        <taxon>Bdellovibrionota</taxon>
        <taxon>Bdellovibrionia</taxon>
        <taxon>Bdellovibrionales</taxon>
        <taxon>Pseudobdellovibrionaceae</taxon>
        <taxon>Bdellovibrio</taxon>
    </lineage>
</organism>
<accession>A0A150WLB0</accession>
<gene>
    <name evidence="2" type="ORF">AZI85_04190</name>
</gene>
<comment type="caution">
    <text evidence="2">The sequence shown here is derived from an EMBL/GenBank/DDBJ whole genome shotgun (WGS) entry which is preliminary data.</text>
</comment>
<feature type="compositionally biased region" description="Basic and acidic residues" evidence="1">
    <location>
        <begin position="234"/>
        <end position="245"/>
    </location>
</feature>
<dbReference type="Proteomes" id="UP000075391">
    <property type="component" value="Unassembled WGS sequence"/>
</dbReference>
<feature type="region of interest" description="Disordered" evidence="1">
    <location>
        <begin position="225"/>
        <end position="245"/>
    </location>
</feature>
<name>A0A150WLB0_BDEBC</name>
<evidence type="ECO:0000313" key="3">
    <source>
        <dbReference type="Proteomes" id="UP000075391"/>
    </source>
</evidence>
<dbReference type="RefSeq" id="WP_063243583.1">
    <property type="nucleotide sequence ID" value="NZ_LUKF01000012.1"/>
</dbReference>
<evidence type="ECO:0000256" key="1">
    <source>
        <dbReference type="SAM" id="MobiDB-lite"/>
    </source>
</evidence>
<protein>
    <submittedName>
        <fullName evidence="2">Uncharacterized protein</fullName>
    </submittedName>
</protein>
<sequence>MVKKSLLIIKSSPGGLGNVEGFLRNRDWIIKSTTNLKEALIFLVQQQPAFVMISIDHPNKKVRNLPKILTQAFPVCVIAFSEDTSAATYGLLNACPTEYILYPPVTGPAVERTVNKYYKDMQTRGLTPHQVRSTDDGTQDGVIAIKGDGSFNPANAQNILAQMLAGDEPSATMTGPGLKKSGFVTQGMGQAPLHGSMFAPQPKSTQGGMYAPLAKNPYGTWIPTGNPFQQRPRRTPEEIEADPRATKNDSVILRGTKQALESACNVTSFQDSAPLQQATNVACIVVESSRFSGYLITAMAKNKHIDSAFMEKVQTRLFRFLKENGEDIKESERMDLQIKQVPFEDWALDCAEFLRKSLHEGNEVAMAFFPCNNVQTRYGDSPAEEMASIKLEEMAGNVAVEFNVYIYLPRNNKYVLYTPRGGVFYNVQKERLKNQGISQLHILKGDLQDLDKYKAQNFLNEKIQEFEEKVSAKETA</sequence>